<feature type="transmembrane region" description="Helical" evidence="6">
    <location>
        <begin position="156"/>
        <end position="178"/>
    </location>
</feature>
<dbReference type="Pfam" id="PF00083">
    <property type="entry name" value="Sugar_tr"/>
    <property type="match status" value="1"/>
</dbReference>
<dbReference type="PROSITE" id="PS50850">
    <property type="entry name" value="MFS"/>
    <property type="match status" value="1"/>
</dbReference>
<name>A0AAW0GCJ4_9APHY</name>
<dbReference type="Proteomes" id="UP001385951">
    <property type="component" value="Unassembled WGS sequence"/>
</dbReference>
<dbReference type="InterPro" id="IPR005828">
    <property type="entry name" value="MFS_sugar_transport-like"/>
</dbReference>
<feature type="region of interest" description="Disordered" evidence="5">
    <location>
        <begin position="1"/>
        <end position="28"/>
    </location>
</feature>
<keyword evidence="3 6" id="KW-1133">Transmembrane helix</keyword>
<feature type="domain" description="Major facilitator superfamily (MFS) profile" evidence="7">
    <location>
        <begin position="83"/>
        <end position="564"/>
    </location>
</feature>
<dbReference type="GO" id="GO:0022857">
    <property type="term" value="F:transmembrane transporter activity"/>
    <property type="evidence" value="ECO:0007669"/>
    <property type="project" value="InterPro"/>
</dbReference>
<feature type="transmembrane region" description="Helical" evidence="6">
    <location>
        <begin position="341"/>
        <end position="361"/>
    </location>
</feature>
<keyword evidence="9" id="KW-1185">Reference proteome</keyword>
<protein>
    <recommendedName>
        <fullName evidence="7">Major facilitator superfamily (MFS) profile domain-containing protein</fullName>
    </recommendedName>
</protein>
<evidence type="ECO:0000256" key="6">
    <source>
        <dbReference type="SAM" id="Phobius"/>
    </source>
</evidence>
<evidence type="ECO:0000313" key="9">
    <source>
        <dbReference type="Proteomes" id="UP001385951"/>
    </source>
</evidence>
<feature type="transmembrane region" description="Helical" evidence="6">
    <location>
        <begin position="424"/>
        <end position="444"/>
    </location>
</feature>
<keyword evidence="4 6" id="KW-0472">Membrane</keyword>
<feature type="transmembrane region" description="Helical" evidence="6">
    <location>
        <begin position="217"/>
        <end position="239"/>
    </location>
</feature>
<comment type="caution">
    <text evidence="8">The sequence shown here is derived from an EMBL/GenBank/DDBJ whole genome shotgun (WGS) entry which is preliminary data.</text>
</comment>
<dbReference type="Gene3D" id="1.20.1250.20">
    <property type="entry name" value="MFS general substrate transporter like domains"/>
    <property type="match status" value="2"/>
</dbReference>
<comment type="subcellular location">
    <subcellularLocation>
        <location evidence="1">Membrane</location>
        <topology evidence="1">Multi-pass membrane protein</topology>
    </subcellularLocation>
</comment>
<dbReference type="PROSITE" id="PS00216">
    <property type="entry name" value="SUGAR_TRANSPORT_1"/>
    <property type="match status" value="1"/>
</dbReference>
<feature type="transmembrane region" description="Helical" evidence="6">
    <location>
        <begin position="464"/>
        <end position="481"/>
    </location>
</feature>
<dbReference type="PROSITE" id="PS00217">
    <property type="entry name" value="SUGAR_TRANSPORT_2"/>
    <property type="match status" value="1"/>
</dbReference>
<proteinExistence type="predicted"/>
<dbReference type="GO" id="GO:0016020">
    <property type="term" value="C:membrane"/>
    <property type="evidence" value="ECO:0007669"/>
    <property type="project" value="UniProtKB-SubCell"/>
</dbReference>
<feature type="transmembrane region" description="Helical" evidence="6">
    <location>
        <begin position="254"/>
        <end position="273"/>
    </location>
</feature>
<feature type="transmembrane region" description="Helical" evidence="6">
    <location>
        <begin position="83"/>
        <end position="112"/>
    </location>
</feature>
<feature type="transmembrane region" description="Helical" evidence="6">
    <location>
        <begin position="124"/>
        <end position="144"/>
    </location>
</feature>
<accession>A0AAW0GCJ4</accession>
<evidence type="ECO:0000256" key="4">
    <source>
        <dbReference type="ARBA" id="ARBA00023136"/>
    </source>
</evidence>
<feature type="transmembrane region" description="Helical" evidence="6">
    <location>
        <begin position="541"/>
        <end position="559"/>
    </location>
</feature>
<dbReference type="InterPro" id="IPR005829">
    <property type="entry name" value="Sugar_transporter_CS"/>
</dbReference>
<dbReference type="InterPro" id="IPR020846">
    <property type="entry name" value="MFS_dom"/>
</dbReference>
<evidence type="ECO:0000256" key="3">
    <source>
        <dbReference type="ARBA" id="ARBA00022989"/>
    </source>
</evidence>
<keyword evidence="2 6" id="KW-0812">Transmembrane</keyword>
<dbReference type="PANTHER" id="PTHR24064">
    <property type="entry name" value="SOLUTE CARRIER FAMILY 22 MEMBER"/>
    <property type="match status" value="1"/>
</dbReference>
<dbReference type="EMBL" id="JASBNA010000006">
    <property type="protein sequence ID" value="KAK7690641.1"/>
    <property type="molecule type" value="Genomic_DNA"/>
</dbReference>
<feature type="transmembrane region" description="Helical" evidence="6">
    <location>
        <begin position="399"/>
        <end position="417"/>
    </location>
</feature>
<gene>
    <name evidence="8" type="ORF">QCA50_005740</name>
</gene>
<organism evidence="8 9">
    <name type="scientific">Cerrena zonata</name>
    <dbReference type="NCBI Taxonomy" id="2478898"/>
    <lineage>
        <taxon>Eukaryota</taxon>
        <taxon>Fungi</taxon>
        <taxon>Dikarya</taxon>
        <taxon>Basidiomycota</taxon>
        <taxon>Agaricomycotina</taxon>
        <taxon>Agaricomycetes</taxon>
        <taxon>Polyporales</taxon>
        <taxon>Cerrenaceae</taxon>
        <taxon>Cerrena</taxon>
    </lineage>
</organism>
<dbReference type="SUPFAM" id="SSF103473">
    <property type="entry name" value="MFS general substrate transporter"/>
    <property type="match status" value="1"/>
</dbReference>
<evidence type="ECO:0000259" key="7">
    <source>
        <dbReference type="PROSITE" id="PS50850"/>
    </source>
</evidence>
<evidence type="ECO:0000313" key="8">
    <source>
        <dbReference type="EMBL" id="KAK7690641.1"/>
    </source>
</evidence>
<dbReference type="CDD" id="cd17364">
    <property type="entry name" value="MFS_PhT"/>
    <property type="match status" value="1"/>
</dbReference>
<feature type="transmembrane region" description="Helical" evidence="6">
    <location>
        <begin position="502"/>
        <end position="521"/>
    </location>
</feature>
<sequence length="602" mass="66280">MSFNGHLGQARYRPGSIPSTNQGERLGYTDLRTPEPAILQQHQYYDDRDSLQSFTPTDNLNRIRVDGLNEVDEAVFSRFHARVCFIAGVGFFTDAYDIFAINIASTMIGYVYGPEHGLSIRQDLGLKIATQVGTLFGQLVFGVLADRYGRRRMYGIEMVVMVFATLAQALSGAAPAMGIIGALIVWRFVMGVAIGGDYPLSAVIASEFAPVYARGRLMAAVFSNQGLGQLAAAVTALIVTTTAMKTSTTVSMDVAWRILIGVGCIPGAIAIGMRHTIPESPRFIMDVSRNVEQASRVIDRYLKTGTYDAEDVKYHNPNQRVQAPTATFANFRAYFSQKKNLIPLLAVCYSWFIIDFAYYGLALNSSTILQSIQFSPNVKKASSPQEALSSLQKISEGNLILIGAGLLPGYILAILFIDRLGRKTIQYTGFAALFIIFMIMGWGYDRFASGLETAGANTNITPGIKAYVFFYCLAYFFQNFGPNTTTFIIPGEMFPTRYRTTAHGIAAATGKLGAIVVQVVLELKVFDSSTDLQSVRKPVRLMFILFGFIMLSGLVSTYFTPETKERTLEEISNEPQEKFISGPPVEEELELARLAGERSRTL</sequence>
<dbReference type="InterPro" id="IPR036259">
    <property type="entry name" value="MFS_trans_sf"/>
</dbReference>
<evidence type="ECO:0000256" key="1">
    <source>
        <dbReference type="ARBA" id="ARBA00004141"/>
    </source>
</evidence>
<dbReference type="AlphaFoldDB" id="A0AAW0GCJ4"/>
<reference evidence="8 9" key="1">
    <citation type="submission" date="2022-09" db="EMBL/GenBank/DDBJ databases">
        <authorList>
            <person name="Palmer J.M."/>
        </authorList>
    </citation>
    <scope>NUCLEOTIDE SEQUENCE [LARGE SCALE GENOMIC DNA]</scope>
    <source>
        <strain evidence="8 9">DSM 7382</strain>
    </source>
</reference>
<feature type="transmembrane region" description="Helical" evidence="6">
    <location>
        <begin position="184"/>
        <end position="205"/>
    </location>
</feature>
<evidence type="ECO:0000256" key="2">
    <source>
        <dbReference type="ARBA" id="ARBA00022692"/>
    </source>
</evidence>
<evidence type="ECO:0000256" key="5">
    <source>
        <dbReference type="SAM" id="MobiDB-lite"/>
    </source>
</evidence>